<dbReference type="PANTHER" id="PTHR43785">
    <property type="entry name" value="GAMMA-GLUTAMYLPUTRESCINE SYNTHETASE"/>
    <property type="match status" value="1"/>
</dbReference>
<organism evidence="5 6">
    <name type="scientific">Immersiella caudata</name>
    <dbReference type="NCBI Taxonomy" id="314043"/>
    <lineage>
        <taxon>Eukaryota</taxon>
        <taxon>Fungi</taxon>
        <taxon>Dikarya</taxon>
        <taxon>Ascomycota</taxon>
        <taxon>Pezizomycotina</taxon>
        <taxon>Sordariomycetes</taxon>
        <taxon>Sordariomycetidae</taxon>
        <taxon>Sordariales</taxon>
        <taxon>Lasiosphaeriaceae</taxon>
        <taxon>Immersiella</taxon>
    </lineage>
</organism>
<comment type="caution">
    <text evidence="5">The sequence shown here is derived from an EMBL/GenBank/DDBJ whole genome shotgun (WGS) entry which is preliminary data.</text>
</comment>
<dbReference type="SUPFAM" id="SSF55931">
    <property type="entry name" value="Glutamine synthetase/guanido kinase"/>
    <property type="match status" value="1"/>
</dbReference>
<feature type="domain" description="GS catalytic" evidence="4">
    <location>
        <begin position="134"/>
        <end position="491"/>
    </location>
</feature>
<dbReference type="SMART" id="SM01230">
    <property type="entry name" value="Gln-synt_C"/>
    <property type="match status" value="1"/>
</dbReference>
<accession>A0AA39WK29</accession>
<dbReference type="Pfam" id="PF00120">
    <property type="entry name" value="Gln-synt_C"/>
    <property type="match status" value="1"/>
</dbReference>
<dbReference type="InterPro" id="IPR008146">
    <property type="entry name" value="Gln_synth_cat_dom"/>
</dbReference>
<comment type="similarity">
    <text evidence="2 3">Belongs to the glutamine synthetase family.</text>
</comment>
<proteinExistence type="inferred from homology"/>
<keyword evidence="6" id="KW-1185">Reference proteome</keyword>
<dbReference type="PROSITE" id="PS51987">
    <property type="entry name" value="GS_CATALYTIC"/>
    <property type="match status" value="1"/>
</dbReference>
<evidence type="ECO:0000256" key="2">
    <source>
        <dbReference type="PROSITE-ProRule" id="PRU01331"/>
    </source>
</evidence>
<dbReference type="AlphaFoldDB" id="A0AA39WK29"/>
<dbReference type="InterPro" id="IPR014746">
    <property type="entry name" value="Gln_synth/guanido_kin_cat_dom"/>
</dbReference>
<evidence type="ECO:0000256" key="1">
    <source>
        <dbReference type="ARBA" id="ARBA00022598"/>
    </source>
</evidence>
<reference evidence="5" key="1">
    <citation type="submission" date="2023-06" db="EMBL/GenBank/DDBJ databases">
        <title>Genome-scale phylogeny and comparative genomics of the fungal order Sordariales.</title>
        <authorList>
            <consortium name="Lawrence Berkeley National Laboratory"/>
            <person name="Hensen N."/>
            <person name="Bonometti L."/>
            <person name="Westerberg I."/>
            <person name="Brannstrom I.O."/>
            <person name="Guillou S."/>
            <person name="Cros-Aarteil S."/>
            <person name="Calhoun S."/>
            <person name="Haridas S."/>
            <person name="Kuo A."/>
            <person name="Mondo S."/>
            <person name="Pangilinan J."/>
            <person name="Riley R."/>
            <person name="Labutti K."/>
            <person name="Andreopoulos B."/>
            <person name="Lipzen A."/>
            <person name="Chen C."/>
            <person name="Yanf M."/>
            <person name="Daum C."/>
            <person name="Ng V."/>
            <person name="Clum A."/>
            <person name="Steindorff A."/>
            <person name="Ohm R."/>
            <person name="Martin F."/>
            <person name="Silar P."/>
            <person name="Natvig D."/>
            <person name="Lalanne C."/>
            <person name="Gautier V."/>
            <person name="Ament-Velasquez S.L."/>
            <person name="Kruys A."/>
            <person name="Hutchinson M.I."/>
            <person name="Powell A.J."/>
            <person name="Barry K."/>
            <person name="Miller A.N."/>
            <person name="Grigoriev I.V."/>
            <person name="Debuchy R."/>
            <person name="Gladieux P."/>
            <person name="Thoren M.H."/>
            <person name="Johannesson H."/>
        </authorList>
    </citation>
    <scope>NUCLEOTIDE SEQUENCE</scope>
    <source>
        <strain evidence="5">CBS 606.72</strain>
    </source>
</reference>
<gene>
    <name evidence="5" type="ORF">B0T14DRAFT_253753</name>
</gene>
<dbReference type="EMBL" id="JAULSU010000005">
    <property type="protein sequence ID" value="KAK0616847.1"/>
    <property type="molecule type" value="Genomic_DNA"/>
</dbReference>
<name>A0AA39WK29_9PEZI</name>
<dbReference type="PANTHER" id="PTHR43785:SF2">
    <property type="entry name" value="TYPE-1 GLUTAMINE SYNTHETASE 1"/>
    <property type="match status" value="1"/>
</dbReference>
<dbReference type="GO" id="GO:0004356">
    <property type="term" value="F:glutamine synthetase activity"/>
    <property type="evidence" value="ECO:0007669"/>
    <property type="project" value="InterPro"/>
</dbReference>
<sequence length="491" mass="54027">MESDEMSKVEREGGSPPKVLVDYLEKNAGTKIIKWFWVSSNGFVYARTTTAAQSLALATTATPIKVHVSCIGGFTPINSMDPVFVSRTGRTSIVPDWCSLRMINSTRAAVQCCVSEDLALYRSLAMLSSFQRCPRSCLQRVLGVALEKFGMVFLGGFEVEFYLLDLAGTAGVVDKSSAEIPMAQPSWRSWSSATCMRGPRAACVEDCMLALEAVGLVVTQGHSECSVDQFEIPLGPLPLVAAVDALIAAREIIKETAAKHGFFACFFPKPLDNKEPTGLHLHLSAHQSAELPEREELWVDQLTQPASRAKHKMSKLSADSFLAGILDRFAMLCAFGLPTVDSYHRSANKFVMGNFVAWGKANSSVPLSEVGTGHWEIRSLDWGANVYIAVAAFLSAGLLGLARDEPLRWKDPGGLTYELQPEEREGFGIVELIPASFDEALLGLIQRQYGGLEEYMGHEILDLYVTVKQKEHEHMRSLSDEERRRALIAHY</sequence>
<evidence type="ECO:0000256" key="3">
    <source>
        <dbReference type="RuleBase" id="RU000384"/>
    </source>
</evidence>
<dbReference type="Gene3D" id="3.30.590.10">
    <property type="entry name" value="Glutamine synthetase/guanido kinase, catalytic domain"/>
    <property type="match status" value="1"/>
</dbReference>
<keyword evidence="1" id="KW-0436">Ligase</keyword>
<evidence type="ECO:0000313" key="5">
    <source>
        <dbReference type="EMBL" id="KAK0616847.1"/>
    </source>
</evidence>
<evidence type="ECO:0000313" key="6">
    <source>
        <dbReference type="Proteomes" id="UP001175000"/>
    </source>
</evidence>
<protein>
    <recommendedName>
        <fullName evidence="4">GS catalytic domain-containing protein</fullName>
    </recommendedName>
</protein>
<dbReference type="Proteomes" id="UP001175000">
    <property type="component" value="Unassembled WGS sequence"/>
</dbReference>
<evidence type="ECO:0000259" key="4">
    <source>
        <dbReference type="PROSITE" id="PS51987"/>
    </source>
</evidence>